<keyword evidence="5" id="KW-1185">Reference proteome</keyword>
<keyword evidence="4" id="KW-0378">Hydrolase</keyword>
<dbReference type="InterPro" id="IPR050361">
    <property type="entry name" value="MPP/UQCRC_Complex"/>
</dbReference>
<dbReference type="PATRIC" id="fig|1544798.3.peg.829"/>
<evidence type="ECO:0000256" key="1">
    <source>
        <dbReference type="ARBA" id="ARBA00007261"/>
    </source>
</evidence>
<organism evidence="4 5">
    <name type="scientific">Draconibacterium sediminis</name>
    <dbReference type="NCBI Taxonomy" id="1544798"/>
    <lineage>
        <taxon>Bacteria</taxon>
        <taxon>Pseudomonadati</taxon>
        <taxon>Bacteroidota</taxon>
        <taxon>Bacteroidia</taxon>
        <taxon>Marinilabiliales</taxon>
        <taxon>Prolixibacteraceae</taxon>
        <taxon>Draconibacterium</taxon>
    </lineage>
</organism>
<evidence type="ECO:0000259" key="2">
    <source>
        <dbReference type="Pfam" id="PF00675"/>
    </source>
</evidence>
<protein>
    <submittedName>
        <fullName evidence="4">Zinc protease</fullName>
    </submittedName>
</protein>
<comment type="caution">
    <text evidence="4">The sequence shown here is derived from an EMBL/GenBank/DDBJ whole genome shotgun (WGS) entry which is preliminary data.</text>
</comment>
<dbReference type="SUPFAM" id="SSF63411">
    <property type="entry name" value="LuxS/MPP-like metallohydrolase"/>
    <property type="match status" value="2"/>
</dbReference>
<dbReference type="InterPro" id="IPR011765">
    <property type="entry name" value="Pept_M16_N"/>
</dbReference>
<accession>A0A0D8JDG6</accession>
<comment type="similarity">
    <text evidence="1">Belongs to the peptidase M16 family.</text>
</comment>
<keyword evidence="4" id="KW-0645">Protease</keyword>
<dbReference type="Proteomes" id="UP000032544">
    <property type="component" value="Unassembled WGS sequence"/>
</dbReference>
<dbReference type="Gene3D" id="3.30.830.10">
    <property type="entry name" value="Metalloenzyme, LuxS/M16 peptidase-like"/>
    <property type="match status" value="2"/>
</dbReference>
<evidence type="ECO:0000313" key="5">
    <source>
        <dbReference type="Proteomes" id="UP000032544"/>
    </source>
</evidence>
<sequence>MVDTDYLIHTLHNGIRIIHQQTDSPVGHLGVLINTGSRDEMEDEHGLAHFIEHSVFKGTKKRKSFHVLSRIEGVGGELNAYTTKEETVLYATFLSEHYERTAELLSDILFNSTYPEKELNLEKEVVVEEINSYYDSPSELIFDEFEEQVFDGHPIARNILGTKEKLRSFNRDMIFNFIANNYHTDQMVISSVGNIDFAALLKMLEKYFGEVEQSLRQLKREQFVNYQPQSKTVVKDTFQAHCVMGNLAFDFKNPKRIAMVLLNNVLGGQALNSRLNLAMRERRGMAYNVESAYTAYSDTGLFNVYFGTDKENLNKAVALVHKEFDLLRDKKMGAVQLSRAKKQLIGQIAISTESREDMMLTIGKSFMLFDKVDPLRVIFKKIEAISAEDIQEVANIILDKNQMSTLIYK</sequence>
<evidence type="ECO:0000259" key="3">
    <source>
        <dbReference type="Pfam" id="PF05193"/>
    </source>
</evidence>
<dbReference type="GO" id="GO:0006508">
    <property type="term" value="P:proteolysis"/>
    <property type="evidence" value="ECO:0007669"/>
    <property type="project" value="UniProtKB-KW"/>
</dbReference>
<dbReference type="RefSeq" id="WP_045026180.1">
    <property type="nucleotide sequence ID" value="NZ_JRHC01000001.1"/>
</dbReference>
<dbReference type="OrthoDB" id="9811314at2"/>
<feature type="domain" description="Peptidase M16 N-terminal" evidence="2">
    <location>
        <begin position="22"/>
        <end position="163"/>
    </location>
</feature>
<evidence type="ECO:0000313" key="4">
    <source>
        <dbReference type="EMBL" id="KJF44641.1"/>
    </source>
</evidence>
<gene>
    <name evidence="4" type="ORF">LH29_04045</name>
</gene>
<dbReference type="InterPro" id="IPR011249">
    <property type="entry name" value="Metalloenz_LuxS/M16"/>
</dbReference>
<dbReference type="PANTHER" id="PTHR11851">
    <property type="entry name" value="METALLOPROTEASE"/>
    <property type="match status" value="1"/>
</dbReference>
<name>A0A0D8JDG6_9BACT</name>
<dbReference type="AlphaFoldDB" id="A0A0D8JDG6"/>
<dbReference type="Pfam" id="PF05193">
    <property type="entry name" value="Peptidase_M16_C"/>
    <property type="match status" value="1"/>
</dbReference>
<proteinExistence type="inferred from homology"/>
<dbReference type="GO" id="GO:0008233">
    <property type="term" value="F:peptidase activity"/>
    <property type="evidence" value="ECO:0007669"/>
    <property type="project" value="UniProtKB-KW"/>
</dbReference>
<dbReference type="STRING" id="1544798.LH29_04045"/>
<feature type="domain" description="Peptidase M16 C-terminal" evidence="3">
    <location>
        <begin position="168"/>
        <end position="344"/>
    </location>
</feature>
<dbReference type="PANTHER" id="PTHR11851:SF49">
    <property type="entry name" value="MITOCHONDRIAL-PROCESSING PEPTIDASE SUBUNIT ALPHA"/>
    <property type="match status" value="1"/>
</dbReference>
<reference evidence="4 5" key="1">
    <citation type="submission" date="2014-09" db="EMBL/GenBank/DDBJ databases">
        <title>Draft Genome Sequence of Draconibacterium sp. JN14CK-3.</title>
        <authorList>
            <person name="Dong C."/>
            <person name="Lai Q."/>
            <person name="Shao Z."/>
        </authorList>
    </citation>
    <scope>NUCLEOTIDE SEQUENCE [LARGE SCALE GENOMIC DNA]</scope>
    <source>
        <strain evidence="4 5">JN14CK-3</strain>
    </source>
</reference>
<dbReference type="EMBL" id="JRHC01000001">
    <property type="protein sequence ID" value="KJF44641.1"/>
    <property type="molecule type" value="Genomic_DNA"/>
</dbReference>
<dbReference type="GO" id="GO:0046872">
    <property type="term" value="F:metal ion binding"/>
    <property type="evidence" value="ECO:0007669"/>
    <property type="project" value="InterPro"/>
</dbReference>
<dbReference type="InterPro" id="IPR007863">
    <property type="entry name" value="Peptidase_M16_C"/>
</dbReference>
<dbReference type="Pfam" id="PF00675">
    <property type="entry name" value="Peptidase_M16"/>
    <property type="match status" value="1"/>
</dbReference>